<evidence type="ECO:0000259" key="4">
    <source>
        <dbReference type="PROSITE" id="PS51194"/>
    </source>
</evidence>
<organism evidence="5">
    <name type="scientific">Coccolithus braarudii</name>
    <dbReference type="NCBI Taxonomy" id="221442"/>
    <lineage>
        <taxon>Eukaryota</taxon>
        <taxon>Haptista</taxon>
        <taxon>Haptophyta</taxon>
        <taxon>Prymnesiophyceae</taxon>
        <taxon>Coccolithales</taxon>
        <taxon>Coccolithaceae</taxon>
        <taxon>Coccolithus</taxon>
    </lineage>
</organism>
<keyword evidence="2" id="KW-0547">Nucleotide-binding</keyword>
<dbReference type="PANTHER" id="PTHR47958">
    <property type="entry name" value="ATP-DEPENDENT RNA HELICASE DBP3"/>
    <property type="match status" value="1"/>
</dbReference>
<dbReference type="GO" id="GO:0016787">
    <property type="term" value="F:hydrolase activity"/>
    <property type="evidence" value="ECO:0007669"/>
    <property type="project" value="UniProtKB-KW"/>
</dbReference>
<dbReference type="GO" id="GO:0004386">
    <property type="term" value="F:helicase activity"/>
    <property type="evidence" value="ECO:0007669"/>
    <property type="project" value="UniProtKB-KW"/>
</dbReference>
<keyword evidence="2" id="KW-0067">ATP-binding</keyword>
<dbReference type="InterPro" id="IPR001650">
    <property type="entry name" value="Helicase_C-like"/>
</dbReference>
<dbReference type="InterPro" id="IPR014001">
    <property type="entry name" value="Helicase_ATP-bd"/>
</dbReference>
<dbReference type="SMART" id="SM00490">
    <property type="entry name" value="HELICc"/>
    <property type="match status" value="1"/>
</dbReference>
<evidence type="ECO:0000256" key="1">
    <source>
        <dbReference type="ARBA" id="ARBA00022801"/>
    </source>
</evidence>
<evidence type="ECO:0000313" key="5">
    <source>
        <dbReference type="EMBL" id="CAD8604809.1"/>
    </source>
</evidence>
<feature type="domain" description="Helicase ATP-binding" evidence="3">
    <location>
        <begin position="1"/>
        <end position="48"/>
    </location>
</feature>
<keyword evidence="1" id="KW-0378">Hydrolase</keyword>
<dbReference type="CDD" id="cd18787">
    <property type="entry name" value="SF2_C_DEAD"/>
    <property type="match status" value="1"/>
</dbReference>
<evidence type="ECO:0000256" key="2">
    <source>
        <dbReference type="ARBA" id="ARBA00022806"/>
    </source>
</evidence>
<reference evidence="5" key="1">
    <citation type="submission" date="2021-01" db="EMBL/GenBank/DDBJ databases">
        <authorList>
            <person name="Corre E."/>
            <person name="Pelletier E."/>
            <person name="Niang G."/>
            <person name="Scheremetjew M."/>
            <person name="Finn R."/>
            <person name="Kale V."/>
            <person name="Holt S."/>
            <person name="Cochrane G."/>
            <person name="Meng A."/>
            <person name="Brown T."/>
            <person name="Cohen L."/>
        </authorList>
    </citation>
    <scope>NUCLEOTIDE SEQUENCE</scope>
    <source>
        <strain evidence="5">PLY182g</strain>
    </source>
</reference>
<protein>
    <recommendedName>
        <fullName evidence="6">Helicase C-terminal domain-containing protein</fullName>
    </recommendedName>
</protein>
<dbReference type="Gene3D" id="3.40.50.300">
    <property type="entry name" value="P-loop containing nucleotide triphosphate hydrolases"/>
    <property type="match status" value="2"/>
</dbReference>
<gene>
    <name evidence="5" type="ORF">CPEL01642_LOCUS8144</name>
</gene>
<dbReference type="EMBL" id="HBEY01016818">
    <property type="protein sequence ID" value="CAD8604809.1"/>
    <property type="molecule type" value="Transcribed_RNA"/>
</dbReference>
<evidence type="ECO:0000259" key="3">
    <source>
        <dbReference type="PROSITE" id="PS51192"/>
    </source>
</evidence>
<dbReference type="PROSITE" id="PS51192">
    <property type="entry name" value="HELICASE_ATP_BIND_1"/>
    <property type="match status" value="1"/>
</dbReference>
<keyword evidence="2" id="KW-0347">Helicase</keyword>
<dbReference type="PROSITE" id="PS51194">
    <property type="entry name" value="HELICASE_CTER"/>
    <property type="match status" value="1"/>
</dbReference>
<dbReference type="InterPro" id="IPR027417">
    <property type="entry name" value="P-loop_NTPase"/>
</dbReference>
<dbReference type="Pfam" id="PF00271">
    <property type="entry name" value="Helicase_C"/>
    <property type="match status" value="1"/>
</dbReference>
<dbReference type="AlphaFoldDB" id="A0A7S0L8H5"/>
<feature type="domain" description="Helicase C-terminal" evidence="4">
    <location>
        <begin position="82"/>
        <end position="226"/>
    </location>
</feature>
<proteinExistence type="predicted"/>
<name>A0A7S0L8H5_9EUKA</name>
<dbReference type="SUPFAM" id="SSF52540">
    <property type="entry name" value="P-loop containing nucleoside triphosphate hydrolases"/>
    <property type="match status" value="1"/>
</dbReference>
<accession>A0A7S0L8H5</accession>
<evidence type="ECO:0008006" key="6">
    <source>
        <dbReference type="Google" id="ProtNLM"/>
    </source>
</evidence>
<sequence length="245" mass="27206">MLDMGFEIQIKAIFAELPASRQTLLFTATWPKSVRKLASAYLRDGESTVQLYVGGSGDAELSANKCVSQMFIHATDDEKDVKLYNFLCELAEGSRVIVFANTKRRVENIARDFAEFGTCSVHGDKRQDEREAALRRFVANECPLMVATDVAARGLDIKGVTHVINFDMARDVESYVHRIGRTGRAGLTGASVTFWNPDYDKQCAPALIKIARDASQPVPDWLAKQEKIKASKLWDVSKAELLVSS</sequence>